<dbReference type="GO" id="GO:0006629">
    <property type="term" value="P:lipid metabolic process"/>
    <property type="evidence" value="ECO:0007669"/>
    <property type="project" value="UniProtKB-ARBA"/>
</dbReference>
<dbReference type="InterPro" id="IPR017972">
    <property type="entry name" value="Cyt_P450_CS"/>
</dbReference>
<dbReference type="SUPFAM" id="SSF48264">
    <property type="entry name" value="Cytochrome P450"/>
    <property type="match status" value="1"/>
</dbReference>
<reference evidence="7" key="1">
    <citation type="submission" date="2016-04" db="EMBL/GenBank/DDBJ databases">
        <authorList>
            <person name="Nguyen H.D."/>
            <person name="Samba Siva P."/>
            <person name="Cullis J."/>
            <person name="Levesque C.A."/>
            <person name="Hambleton S."/>
        </authorList>
    </citation>
    <scope>NUCLEOTIDE SEQUENCE</scope>
    <source>
        <strain evidence="7">DAOMC 236416</strain>
    </source>
</reference>
<evidence type="ECO:0000256" key="3">
    <source>
        <dbReference type="ARBA" id="ARBA00023002"/>
    </source>
</evidence>
<comment type="similarity">
    <text evidence="1 6">Belongs to the cytochrome P450 family.</text>
</comment>
<name>A0A177TX79_9BASI</name>
<dbReference type="PROSITE" id="PS00086">
    <property type="entry name" value="CYTOCHROME_P450"/>
    <property type="match status" value="1"/>
</dbReference>
<evidence type="ECO:0000313" key="8">
    <source>
        <dbReference type="Proteomes" id="UP000077521"/>
    </source>
</evidence>
<evidence type="ECO:0000256" key="1">
    <source>
        <dbReference type="ARBA" id="ARBA00010617"/>
    </source>
</evidence>
<dbReference type="GO" id="GO:0004497">
    <property type="term" value="F:monooxygenase activity"/>
    <property type="evidence" value="ECO:0007669"/>
    <property type="project" value="UniProtKB-KW"/>
</dbReference>
<accession>A0A177TX79</accession>
<dbReference type="Pfam" id="PF00067">
    <property type="entry name" value="p450"/>
    <property type="match status" value="1"/>
</dbReference>
<dbReference type="InterPro" id="IPR002401">
    <property type="entry name" value="Cyt_P450_E_grp-I"/>
</dbReference>
<comment type="caution">
    <text evidence="7">The sequence shown here is derived from an EMBL/GenBank/DDBJ whole genome shotgun (WGS) entry which is preliminary data.</text>
</comment>
<keyword evidence="5 6" id="KW-0349">Heme</keyword>
<dbReference type="AlphaFoldDB" id="A0A177TX79"/>
<dbReference type="GO" id="GO:0020037">
    <property type="term" value="F:heme binding"/>
    <property type="evidence" value="ECO:0007669"/>
    <property type="project" value="InterPro"/>
</dbReference>
<proteinExistence type="inferred from homology"/>
<dbReference type="GO" id="GO:0005506">
    <property type="term" value="F:iron ion binding"/>
    <property type="evidence" value="ECO:0007669"/>
    <property type="project" value="InterPro"/>
</dbReference>
<evidence type="ECO:0000313" key="7">
    <source>
        <dbReference type="EMBL" id="KAE8249367.1"/>
    </source>
</evidence>
<comment type="cofactor">
    <cofactor evidence="5">
        <name>heme</name>
        <dbReference type="ChEBI" id="CHEBI:30413"/>
    </cofactor>
</comment>
<keyword evidence="6" id="KW-0503">Monooxygenase</keyword>
<dbReference type="PRINTS" id="PR00463">
    <property type="entry name" value="EP450I"/>
</dbReference>
<dbReference type="Gene3D" id="1.10.630.10">
    <property type="entry name" value="Cytochrome P450"/>
    <property type="match status" value="1"/>
</dbReference>
<keyword evidence="4 5" id="KW-0408">Iron</keyword>
<organism evidence="7 8">
    <name type="scientific">Tilletia indica</name>
    <dbReference type="NCBI Taxonomy" id="43049"/>
    <lineage>
        <taxon>Eukaryota</taxon>
        <taxon>Fungi</taxon>
        <taxon>Dikarya</taxon>
        <taxon>Basidiomycota</taxon>
        <taxon>Ustilaginomycotina</taxon>
        <taxon>Exobasidiomycetes</taxon>
        <taxon>Tilletiales</taxon>
        <taxon>Tilletiaceae</taxon>
        <taxon>Tilletia</taxon>
    </lineage>
</organism>
<dbReference type="PRINTS" id="PR00385">
    <property type="entry name" value="P450"/>
</dbReference>
<reference evidence="7" key="2">
    <citation type="journal article" date="2019" name="IMA Fungus">
        <title>Genome sequencing and comparison of five Tilletia species to identify candidate genes for the detection of regulated species infecting wheat.</title>
        <authorList>
            <person name="Nguyen H.D.T."/>
            <person name="Sultana T."/>
            <person name="Kesanakurti P."/>
            <person name="Hambleton S."/>
        </authorList>
    </citation>
    <scope>NUCLEOTIDE SEQUENCE</scope>
    <source>
        <strain evidence="7">DAOMC 236416</strain>
    </source>
</reference>
<gene>
    <name evidence="7" type="ORF">A4X13_0g5236</name>
</gene>
<evidence type="ECO:0000256" key="5">
    <source>
        <dbReference type="PIRSR" id="PIRSR602401-1"/>
    </source>
</evidence>
<evidence type="ECO:0000256" key="2">
    <source>
        <dbReference type="ARBA" id="ARBA00022723"/>
    </source>
</evidence>
<sequence>MFKLSTSSSVLTDILERTGIILPFAGLFIVVLAFIYHDRTPFTKPKRAGLYWSDKTLPLLGHTVEMVQMGFQGELDVALRCSKLSKVGGWHLNILGQGNLLVLSRPEYIEAIQKTYFENFEKGDFFRDRFADVLGRDGIFVADGHTWKHARKTASHIFSAGQFRNWVQVVVHDELDKVVSLLNEVTSNKGTSSPAGNNSQGVITLPELFFRYTLNSFSRMAFGTDIGCLTKDPVCLETPVPFAVAFDYAQLIINLRILTPMFQLVDLITPRGRNMRKAVNTIREFAGGIIDDRLRDRKLNGPKETAPGPGSIAQLAKKDGKDLLDLFMETTQDREELLVVVLNFLIAGRDTTAQLLSWFFYEMMAHPEHLDGIRRELTEVLGECPEEGYRLPYDRMRDLPFTFACITEALRLHPSVPKNGKRCIKDTLLVPSAPNHTNLPPVQVYKGEMAGWSDWVMARLPEVWGADCEEYKPSRFLDTDAEGNSTTKQYSQWQSHMFNGGPRLCLGMNLANFEALSIVAAIVPLFDFHWAQAEQGQTASWPPKYISSITHPMEPYQVEFRRRARS</sequence>
<feature type="binding site" description="axial binding residue" evidence="5">
    <location>
        <position position="505"/>
    </location>
    <ligand>
        <name>heme</name>
        <dbReference type="ChEBI" id="CHEBI:30413"/>
    </ligand>
    <ligandPart>
        <name>Fe</name>
        <dbReference type="ChEBI" id="CHEBI:18248"/>
    </ligandPart>
</feature>
<dbReference type="PANTHER" id="PTHR24296">
    <property type="entry name" value="CYTOCHROME P450"/>
    <property type="match status" value="1"/>
</dbReference>
<evidence type="ECO:0000256" key="6">
    <source>
        <dbReference type="RuleBase" id="RU000461"/>
    </source>
</evidence>
<keyword evidence="2 5" id="KW-0479">Metal-binding</keyword>
<keyword evidence="3 6" id="KW-0560">Oxidoreductase</keyword>
<evidence type="ECO:0000256" key="4">
    <source>
        <dbReference type="ARBA" id="ARBA00023004"/>
    </source>
</evidence>
<dbReference type="GO" id="GO:0016705">
    <property type="term" value="F:oxidoreductase activity, acting on paired donors, with incorporation or reduction of molecular oxygen"/>
    <property type="evidence" value="ECO:0007669"/>
    <property type="project" value="InterPro"/>
</dbReference>
<protein>
    <submittedName>
        <fullName evidence="7">Uncharacterized protein</fullName>
    </submittedName>
</protein>
<dbReference type="InterPro" id="IPR001128">
    <property type="entry name" value="Cyt_P450"/>
</dbReference>
<dbReference type="InterPro" id="IPR036396">
    <property type="entry name" value="Cyt_P450_sf"/>
</dbReference>
<dbReference type="Proteomes" id="UP000077521">
    <property type="component" value="Unassembled WGS sequence"/>
</dbReference>
<keyword evidence="8" id="KW-1185">Reference proteome</keyword>
<dbReference type="EMBL" id="LWDF02000392">
    <property type="protein sequence ID" value="KAE8249367.1"/>
    <property type="molecule type" value="Genomic_DNA"/>
</dbReference>